<dbReference type="PANTHER" id="PTHR35893">
    <property type="entry name" value="INNER MEMBRANE PROTEIN-RELATED"/>
    <property type="match status" value="1"/>
</dbReference>
<evidence type="ECO:0000256" key="8">
    <source>
        <dbReference type="SAM" id="Coils"/>
    </source>
</evidence>
<evidence type="ECO:0000256" key="3">
    <source>
        <dbReference type="ARBA" id="ARBA00022475"/>
    </source>
</evidence>
<dbReference type="EMBL" id="JMPR01000021">
    <property type="protein sequence ID" value="KFD20485.1"/>
    <property type="molecule type" value="Genomic_DNA"/>
</dbReference>
<comment type="caution">
    <text evidence="11">The sequence shown here is derived from an EMBL/GenBank/DDBJ whole genome shotgun (WGS) entry which is preliminary data.</text>
</comment>
<comment type="similarity">
    <text evidence="2">Belongs to the ElaB/YgaM/YqjD family.</text>
</comment>
<gene>
    <name evidence="11" type="ORF">GTPT_1281</name>
</gene>
<evidence type="ECO:0000256" key="1">
    <source>
        <dbReference type="ARBA" id="ARBA00004377"/>
    </source>
</evidence>
<feature type="domain" description="DUF883" evidence="10">
    <location>
        <begin position="71"/>
        <end position="96"/>
    </location>
</feature>
<dbReference type="AlphaFoldDB" id="A0A085JJ39"/>
<name>A0A085JJ39_9GAMM</name>
<dbReference type="PANTHER" id="PTHR35893:SF4">
    <property type="entry name" value="INNER MEMBRANE PROTEIN"/>
    <property type="match status" value="1"/>
</dbReference>
<keyword evidence="5" id="KW-0812">Transmembrane</keyword>
<dbReference type="InterPro" id="IPR043604">
    <property type="entry name" value="DUF883_N"/>
</dbReference>
<dbReference type="eggNOG" id="COG4575">
    <property type="taxonomic scope" value="Bacteria"/>
</dbReference>
<protein>
    <recommendedName>
        <fullName evidence="13">ElaB family protein</fullName>
    </recommendedName>
</protein>
<dbReference type="Pfam" id="PF19029">
    <property type="entry name" value="DUF883_C"/>
    <property type="match status" value="1"/>
</dbReference>
<evidence type="ECO:0008006" key="13">
    <source>
        <dbReference type="Google" id="ProtNLM"/>
    </source>
</evidence>
<dbReference type="GO" id="GO:0043022">
    <property type="term" value="F:ribosome binding"/>
    <property type="evidence" value="ECO:0007669"/>
    <property type="project" value="InterPro"/>
</dbReference>
<evidence type="ECO:0000256" key="6">
    <source>
        <dbReference type="ARBA" id="ARBA00022989"/>
    </source>
</evidence>
<feature type="coiled-coil region" evidence="8">
    <location>
        <begin position="32"/>
        <end position="59"/>
    </location>
</feature>
<dbReference type="OrthoDB" id="6522731at2"/>
<dbReference type="Proteomes" id="UP000028602">
    <property type="component" value="Unassembled WGS sequence"/>
</dbReference>
<accession>A0A085JJ39</accession>
<evidence type="ECO:0000256" key="4">
    <source>
        <dbReference type="ARBA" id="ARBA00022519"/>
    </source>
</evidence>
<keyword evidence="8" id="KW-0175">Coiled coil</keyword>
<dbReference type="RefSeq" id="WP_025902339.1">
    <property type="nucleotide sequence ID" value="NZ_ATMJ01000045.1"/>
</dbReference>
<dbReference type="Pfam" id="PF05957">
    <property type="entry name" value="DUF883"/>
    <property type="match status" value="1"/>
</dbReference>
<keyword evidence="7" id="KW-0472">Membrane</keyword>
<sequence length="96" mass="10266">MPTKYKKSEAEESELEVGELADSLEALLKSYSDDAQDGLEEAQKNAQQLLKKARATLKGDDGETCCAGNWIRENPLPAAGISAAVGVVFGILLAKR</sequence>
<evidence type="ECO:0000256" key="2">
    <source>
        <dbReference type="ARBA" id="ARBA00010423"/>
    </source>
</evidence>
<keyword evidence="6" id="KW-1133">Transmembrane helix</keyword>
<evidence type="ECO:0000259" key="9">
    <source>
        <dbReference type="Pfam" id="PF05957"/>
    </source>
</evidence>
<evidence type="ECO:0000313" key="11">
    <source>
        <dbReference type="EMBL" id="KFD20485.1"/>
    </source>
</evidence>
<dbReference type="InterPro" id="IPR043605">
    <property type="entry name" value="DUF883_C"/>
</dbReference>
<dbReference type="InterPro" id="IPR010279">
    <property type="entry name" value="YqjD/ElaB"/>
</dbReference>
<keyword evidence="3" id="KW-1003">Cell membrane</keyword>
<organism evidence="11 12">
    <name type="scientific">Tatumella ptyseos ATCC 33301</name>
    <dbReference type="NCBI Taxonomy" id="1005995"/>
    <lineage>
        <taxon>Bacteria</taxon>
        <taxon>Pseudomonadati</taxon>
        <taxon>Pseudomonadota</taxon>
        <taxon>Gammaproteobacteria</taxon>
        <taxon>Enterobacterales</taxon>
        <taxon>Erwiniaceae</taxon>
        <taxon>Tatumella</taxon>
    </lineage>
</organism>
<evidence type="ECO:0000256" key="7">
    <source>
        <dbReference type="ARBA" id="ARBA00023136"/>
    </source>
</evidence>
<keyword evidence="12" id="KW-1185">Reference proteome</keyword>
<proteinExistence type="inferred from homology"/>
<evidence type="ECO:0000313" key="12">
    <source>
        <dbReference type="Proteomes" id="UP000028602"/>
    </source>
</evidence>
<evidence type="ECO:0000256" key="5">
    <source>
        <dbReference type="ARBA" id="ARBA00022692"/>
    </source>
</evidence>
<reference evidence="11 12" key="1">
    <citation type="submission" date="2014-05" db="EMBL/GenBank/DDBJ databases">
        <title>ATOL: Assembling a taxonomically balanced genome-scale reconstruction of the evolutionary history of the Enterobacteriaceae.</title>
        <authorList>
            <person name="Plunkett G.III."/>
            <person name="Neeno-Eckwall E.C."/>
            <person name="Glasner J.D."/>
            <person name="Perna N.T."/>
        </authorList>
    </citation>
    <scope>NUCLEOTIDE SEQUENCE [LARGE SCALE GENOMIC DNA]</scope>
    <source>
        <strain evidence="11 12">ATCC 33301</strain>
    </source>
</reference>
<evidence type="ECO:0000259" key="10">
    <source>
        <dbReference type="Pfam" id="PF19029"/>
    </source>
</evidence>
<dbReference type="GO" id="GO:0005886">
    <property type="term" value="C:plasma membrane"/>
    <property type="evidence" value="ECO:0007669"/>
    <property type="project" value="UniProtKB-SubCell"/>
</dbReference>
<keyword evidence="4" id="KW-0997">Cell inner membrane</keyword>
<feature type="domain" description="DUF883" evidence="9">
    <location>
        <begin position="16"/>
        <end position="57"/>
    </location>
</feature>
<comment type="subcellular location">
    <subcellularLocation>
        <location evidence="1">Cell inner membrane</location>
        <topology evidence="1">Single-pass membrane protein</topology>
    </subcellularLocation>
</comment>